<dbReference type="EMBL" id="FNVQ01000002">
    <property type="protein sequence ID" value="SEG54849.1"/>
    <property type="molecule type" value="Genomic_DNA"/>
</dbReference>
<accession>A0A1H6B211</accession>
<dbReference type="CDD" id="cd16439">
    <property type="entry name" value="beta_Kdo_transferase_KpsC_2"/>
    <property type="match status" value="1"/>
</dbReference>
<dbReference type="AlphaFoldDB" id="A0A1H6B211"/>
<proteinExistence type="predicted"/>
<sequence length="654" mass="72909">MVKGLGQTPWLAEFLEAPCARISAWTKFCRFTHIAGWGLKPSASRAREYAGKLGVPFISLEDGFLRSLGLGVDGAPLHSLIVDRSGIYYDATRPSDLETLIREQALDPIQLQRAGDCIDMLKRYRLSKYNHAPDRPPAKLETKQSNVLVVDQTAGDASIEYGLASAASFSQMLNAAVAENPGADVLVKVHPDVIAGKKQGHLLEQASALGCRLIGDDLNPWALLDLVDRVYVVTSQFGFEALLAGRTVHCFGMPFYAGWGLTSDRQASNRRSVSRSLEAVFHAAYLQYCRYINPYTGRRCGFEDTVALIADQKRARDRFAGDWDAVDFAGWKRAFIGRFLGPGAKVEWKQNASEVAAPKVLAWASKLDSDLIAHCQKGGQELWRMEDGFVRSVGLGVDLIDPLSLVMDSRGIYYDASAASDLEQMLEHDEFSPDLLQRAAALRQRLVELKLSKYNVGNQHRLSLPKDRRIVLVPGQVETDASIRTGSPKLQTNLELLQAVRECCPDAYIIYKPHPDVLEGARKGEVPGQEYFDLEVRDLAMPDLLEQVDEVHTLTSLTGFEALLRDIPVHTWGLPFYAGWGLTQDHVACPRRTRKGSLDELVAATLIQYPLYVDPDSGDQINAETAVDILQRQRQEKRKTALRTHVWRRIRKRV</sequence>
<dbReference type="GO" id="GO:0000271">
    <property type="term" value="P:polysaccharide biosynthetic process"/>
    <property type="evidence" value="ECO:0007669"/>
    <property type="project" value="InterPro"/>
</dbReference>
<reference evidence="1 2" key="1">
    <citation type="submission" date="2016-10" db="EMBL/GenBank/DDBJ databases">
        <authorList>
            <person name="de Groot N.N."/>
        </authorList>
    </citation>
    <scope>NUCLEOTIDE SEQUENCE [LARGE SCALE GENOMIC DNA]</scope>
    <source>
        <strain evidence="1 2">DSM 22012</strain>
    </source>
</reference>
<keyword evidence="2" id="KW-1185">Reference proteome</keyword>
<dbReference type="InterPro" id="IPR007833">
    <property type="entry name" value="Capsule_polysaccharide_synth"/>
</dbReference>
<dbReference type="Proteomes" id="UP000236745">
    <property type="component" value="Unassembled WGS sequence"/>
</dbReference>
<organism evidence="1 2">
    <name type="scientific">Marinobacterium lutimaris</name>
    <dbReference type="NCBI Taxonomy" id="568106"/>
    <lineage>
        <taxon>Bacteria</taxon>
        <taxon>Pseudomonadati</taxon>
        <taxon>Pseudomonadota</taxon>
        <taxon>Gammaproteobacteria</taxon>
        <taxon>Oceanospirillales</taxon>
        <taxon>Oceanospirillaceae</taxon>
        <taxon>Marinobacterium</taxon>
    </lineage>
</organism>
<dbReference type="CDD" id="cd16440">
    <property type="entry name" value="beta_Kdo_transferase_KpsC_1"/>
    <property type="match status" value="1"/>
</dbReference>
<evidence type="ECO:0000313" key="1">
    <source>
        <dbReference type="EMBL" id="SEG54849.1"/>
    </source>
</evidence>
<evidence type="ECO:0000313" key="2">
    <source>
        <dbReference type="Proteomes" id="UP000236745"/>
    </source>
</evidence>
<name>A0A1H6B211_9GAMM</name>
<gene>
    <name evidence="1" type="ORF">SAMN05444390_102347</name>
</gene>
<dbReference type="Pfam" id="PF05159">
    <property type="entry name" value="Capsule_synth"/>
    <property type="match status" value="3"/>
</dbReference>
<dbReference type="GO" id="GO:0015774">
    <property type="term" value="P:polysaccharide transport"/>
    <property type="evidence" value="ECO:0007669"/>
    <property type="project" value="InterPro"/>
</dbReference>
<protein>
    <submittedName>
        <fullName evidence="1">Capsular polysaccharide export protein</fullName>
    </submittedName>
</protein>